<feature type="transmembrane region" description="Helical" evidence="7">
    <location>
        <begin position="140"/>
        <end position="168"/>
    </location>
</feature>
<feature type="domain" description="Major facilitator superfamily (MFS) profile" evidence="8">
    <location>
        <begin position="210"/>
        <end position="402"/>
    </location>
</feature>
<keyword evidence="3" id="KW-1003">Cell membrane</keyword>
<dbReference type="GO" id="GO:0005886">
    <property type="term" value="C:plasma membrane"/>
    <property type="evidence" value="ECO:0007669"/>
    <property type="project" value="UniProtKB-SubCell"/>
</dbReference>
<dbReference type="AlphaFoldDB" id="A0A0K1JP94"/>
<evidence type="ECO:0000256" key="3">
    <source>
        <dbReference type="ARBA" id="ARBA00022475"/>
    </source>
</evidence>
<name>A0A0K1JP94_9MICO</name>
<evidence type="ECO:0000256" key="5">
    <source>
        <dbReference type="ARBA" id="ARBA00022989"/>
    </source>
</evidence>
<evidence type="ECO:0000256" key="7">
    <source>
        <dbReference type="SAM" id="Phobius"/>
    </source>
</evidence>
<dbReference type="PANTHER" id="PTHR23513:SF9">
    <property type="entry name" value="ENTEROBACTIN EXPORTER ENTS"/>
    <property type="match status" value="1"/>
</dbReference>
<proteinExistence type="predicted"/>
<dbReference type="EMBL" id="CP011112">
    <property type="protein sequence ID" value="AKU18539.1"/>
    <property type="molecule type" value="Genomic_DNA"/>
</dbReference>
<sequence>MTGDWLLAIGLTYSVYALTGSTLASAATLLAGFVPQVLAGLVAGVFVDRWDRRRTMVIAHVLLAAGLLPLFAVQGVGQVWIVFPVLIWESAIEVFFAPAEQAMLPRVVEESDAGELITANALNAQSQNVARLVGGGLGGVVAAVGGIPAVAVVDAITFLIAGALVLAIKTSGRRTSDDGDDSAEDLVLGRLAELRAEWTEGLRVSWGSPTVRVLLVFCLITSVGEGIMGTLFAPFVRSVLHGGPQALGLISGIQAVGGVVGALVVATFGGRWSPRRMLGCGALAFGVVDLVVFLYPLTLVATWPAAVGMVVVGLPGAIVSAGMMTLFQQHSTDRQRGRVFALVMLARSVAMVVGTTAAGFLGEAIGIMPVLACQGVGYVVAGSMVLICLERAPAPRRPLVSA</sequence>
<comment type="subcellular location">
    <subcellularLocation>
        <location evidence="1">Cell inner membrane</location>
        <topology evidence="1">Multi-pass membrane protein</topology>
    </subcellularLocation>
</comment>
<evidence type="ECO:0000256" key="4">
    <source>
        <dbReference type="ARBA" id="ARBA00022692"/>
    </source>
</evidence>
<feature type="transmembrane region" description="Helical" evidence="7">
    <location>
        <begin position="367"/>
        <end position="389"/>
    </location>
</feature>
<keyword evidence="2" id="KW-0813">Transport</keyword>
<evidence type="ECO:0000256" key="2">
    <source>
        <dbReference type="ARBA" id="ARBA00022448"/>
    </source>
</evidence>
<feature type="transmembrane region" description="Helical" evidence="7">
    <location>
        <begin position="59"/>
        <end position="83"/>
    </location>
</feature>
<organism evidence="9 10">
    <name type="scientific">Luteipulveratus mongoliensis</name>
    <dbReference type="NCBI Taxonomy" id="571913"/>
    <lineage>
        <taxon>Bacteria</taxon>
        <taxon>Bacillati</taxon>
        <taxon>Actinomycetota</taxon>
        <taxon>Actinomycetes</taxon>
        <taxon>Micrococcales</taxon>
        <taxon>Dermacoccaceae</taxon>
        <taxon>Luteipulveratus</taxon>
    </lineage>
</organism>
<evidence type="ECO:0000313" key="10">
    <source>
        <dbReference type="Proteomes" id="UP000066480"/>
    </source>
</evidence>
<keyword evidence="6 7" id="KW-0472">Membrane</keyword>
<keyword evidence="10" id="KW-1185">Reference proteome</keyword>
<dbReference type="KEGG" id="lmoi:VV02_01445"/>
<feature type="transmembrane region" description="Helical" evidence="7">
    <location>
        <begin position="339"/>
        <end position="361"/>
    </location>
</feature>
<dbReference type="InterPro" id="IPR020846">
    <property type="entry name" value="MFS_dom"/>
</dbReference>
<protein>
    <recommendedName>
        <fullName evidence="8">Major facilitator superfamily (MFS) profile domain-containing protein</fullName>
    </recommendedName>
</protein>
<dbReference type="InterPro" id="IPR036259">
    <property type="entry name" value="MFS_trans_sf"/>
</dbReference>
<dbReference type="InterPro" id="IPR010290">
    <property type="entry name" value="TM_effector"/>
</dbReference>
<dbReference type="CDD" id="cd06173">
    <property type="entry name" value="MFS_MefA_like"/>
    <property type="match status" value="1"/>
</dbReference>
<dbReference type="PANTHER" id="PTHR23513">
    <property type="entry name" value="INTEGRAL MEMBRANE EFFLUX PROTEIN-RELATED"/>
    <property type="match status" value="1"/>
</dbReference>
<keyword evidence="4 7" id="KW-0812">Transmembrane</keyword>
<dbReference type="PATRIC" id="fig|571913.6.peg.297"/>
<accession>A0A0K1JP94</accession>
<feature type="transmembrane region" description="Helical" evidence="7">
    <location>
        <begin position="247"/>
        <end position="266"/>
    </location>
</feature>
<evidence type="ECO:0000259" key="8">
    <source>
        <dbReference type="PROSITE" id="PS50850"/>
    </source>
</evidence>
<evidence type="ECO:0000256" key="1">
    <source>
        <dbReference type="ARBA" id="ARBA00004429"/>
    </source>
</evidence>
<keyword evidence="5 7" id="KW-1133">Transmembrane helix</keyword>
<dbReference type="PROSITE" id="PS50850">
    <property type="entry name" value="MFS"/>
    <property type="match status" value="1"/>
</dbReference>
<feature type="transmembrane region" description="Helical" evidence="7">
    <location>
        <begin position="278"/>
        <end position="297"/>
    </location>
</feature>
<dbReference type="Pfam" id="PF05977">
    <property type="entry name" value="MFS_3"/>
    <property type="match status" value="1"/>
</dbReference>
<gene>
    <name evidence="9" type="ORF">VV02_01445</name>
</gene>
<dbReference type="Gene3D" id="1.20.1250.20">
    <property type="entry name" value="MFS general substrate transporter like domains"/>
    <property type="match status" value="1"/>
</dbReference>
<feature type="transmembrane region" description="Helical" evidence="7">
    <location>
        <begin position="303"/>
        <end position="327"/>
    </location>
</feature>
<dbReference type="STRING" id="571913.VV02_01445"/>
<evidence type="ECO:0000313" key="9">
    <source>
        <dbReference type="EMBL" id="AKU18539.1"/>
    </source>
</evidence>
<dbReference type="GO" id="GO:0022857">
    <property type="term" value="F:transmembrane transporter activity"/>
    <property type="evidence" value="ECO:0007669"/>
    <property type="project" value="InterPro"/>
</dbReference>
<dbReference type="Proteomes" id="UP000066480">
    <property type="component" value="Chromosome"/>
</dbReference>
<feature type="transmembrane region" description="Helical" evidence="7">
    <location>
        <begin position="27"/>
        <end position="47"/>
    </location>
</feature>
<dbReference type="SUPFAM" id="SSF103473">
    <property type="entry name" value="MFS general substrate transporter"/>
    <property type="match status" value="1"/>
</dbReference>
<evidence type="ECO:0000256" key="6">
    <source>
        <dbReference type="ARBA" id="ARBA00023136"/>
    </source>
</evidence>
<reference evidence="9 10" key="1">
    <citation type="submission" date="2015-03" db="EMBL/GenBank/DDBJ databases">
        <title>Luteipulveratus halotolerans sp. nov., a novel actinobacterium (Dermacoccaceae) from Sarawak, Malaysia.</title>
        <authorList>
            <person name="Juboi H."/>
            <person name="Basik A."/>
            <person name="Shamsul S.S."/>
            <person name="Arnold P."/>
            <person name="Schmitt E.K."/>
            <person name="Sanglier J.-J."/>
            <person name="Yeo T."/>
        </authorList>
    </citation>
    <scope>NUCLEOTIDE SEQUENCE [LARGE SCALE GENOMIC DNA]</scope>
    <source>
        <strain evidence="9 10">MN07-A0370</strain>
    </source>
</reference>
<feature type="transmembrane region" description="Helical" evidence="7">
    <location>
        <begin position="213"/>
        <end position="235"/>
    </location>
</feature>